<comment type="catalytic activity">
    <reaction evidence="12">
        <text>9-(9Z-octadecenoyloxy)-octadecanoate + H2O = 9-hydroxy-octadecanoate + (9Z)-octadecenoate + H(+)</text>
        <dbReference type="Rhea" id="RHEA:52048"/>
        <dbReference type="ChEBI" id="CHEBI:15377"/>
        <dbReference type="ChEBI" id="CHEBI:15378"/>
        <dbReference type="ChEBI" id="CHEBI:30823"/>
        <dbReference type="ChEBI" id="CHEBI:136282"/>
        <dbReference type="ChEBI" id="CHEBI:136286"/>
    </reaction>
    <physiologicalReaction direction="left-to-right" evidence="12">
        <dbReference type="Rhea" id="RHEA:52049"/>
    </physiologicalReaction>
</comment>
<evidence type="ECO:0000256" key="4">
    <source>
        <dbReference type="ARBA" id="ARBA00022692"/>
    </source>
</evidence>
<dbReference type="OMA" id="IWDRELI"/>
<evidence type="ECO:0000256" key="2">
    <source>
        <dbReference type="ARBA" id="ARBA00004127"/>
    </source>
</evidence>
<evidence type="ECO:0000256" key="7">
    <source>
        <dbReference type="ARBA" id="ARBA00047368"/>
    </source>
</evidence>
<evidence type="ECO:0000256" key="12">
    <source>
        <dbReference type="ARBA" id="ARBA00048800"/>
    </source>
</evidence>
<evidence type="ECO:0000256" key="11">
    <source>
        <dbReference type="ARBA" id="ARBA00048701"/>
    </source>
</evidence>
<keyword evidence="6 17" id="KW-0472">Membrane</keyword>
<feature type="transmembrane region" description="Helical" evidence="17">
    <location>
        <begin position="46"/>
        <end position="68"/>
    </location>
</feature>
<dbReference type="PANTHER" id="PTHR10989">
    <property type="entry name" value="ANDROGEN-INDUCED PROTEIN 1-RELATED"/>
    <property type="match status" value="1"/>
</dbReference>
<feature type="transmembrane region" description="Helical" evidence="17">
    <location>
        <begin position="150"/>
        <end position="171"/>
    </location>
</feature>
<dbReference type="GO" id="GO:0016020">
    <property type="term" value="C:membrane"/>
    <property type="evidence" value="ECO:0007669"/>
    <property type="project" value="InterPro"/>
</dbReference>
<comment type="catalytic activity">
    <reaction evidence="13">
        <text>9-octadecanoyloxy-octadecanoate + H2O = 9-hydroxy-octadecanoate + octadecanoate + H(+)</text>
        <dbReference type="Rhea" id="RHEA:52096"/>
        <dbReference type="ChEBI" id="CHEBI:15377"/>
        <dbReference type="ChEBI" id="CHEBI:15378"/>
        <dbReference type="ChEBI" id="CHEBI:25629"/>
        <dbReference type="ChEBI" id="CHEBI:136286"/>
        <dbReference type="ChEBI" id="CHEBI:136373"/>
    </reaction>
    <physiologicalReaction direction="left-to-right" evidence="13">
        <dbReference type="Rhea" id="RHEA:52097"/>
    </physiologicalReaction>
</comment>
<keyword evidence="5 17" id="KW-1133">Transmembrane helix</keyword>
<dbReference type="AlphaFoldDB" id="A0A401SI07"/>
<evidence type="ECO:0008006" key="20">
    <source>
        <dbReference type="Google" id="ProtNLM"/>
    </source>
</evidence>
<comment type="catalytic activity">
    <reaction evidence="10">
        <text>12-octadecanoyloxy-octadecanoate + H2O = 12-hydroxyoctadecanoate + octadecanoate + H(+)</text>
        <dbReference type="Rhea" id="RHEA:52080"/>
        <dbReference type="ChEBI" id="CHEBI:15377"/>
        <dbReference type="ChEBI" id="CHEBI:15378"/>
        <dbReference type="ChEBI" id="CHEBI:25629"/>
        <dbReference type="ChEBI" id="CHEBI:84201"/>
        <dbReference type="ChEBI" id="CHEBI:136330"/>
    </reaction>
    <physiologicalReaction direction="left-to-right" evidence="10">
        <dbReference type="Rhea" id="RHEA:52081"/>
    </physiologicalReaction>
</comment>
<accession>A0A401SI07</accession>
<evidence type="ECO:0000256" key="10">
    <source>
        <dbReference type="ARBA" id="ARBA00048680"/>
    </source>
</evidence>
<evidence type="ECO:0000256" key="6">
    <source>
        <dbReference type="ARBA" id="ARBA00023136"/>
    </source>
</evidence>
<organism evidence="18 19">
    <name type="scientific">Chiloscyllium punctatum</name>
    <name type="common">Brownbanded bambooshark</name>
    <name type="synonym">Hemiscyllium punctatum</name>
    <dbReference type="NCBI Taxonomy" id="137246"/>
    <lineage>
        <taxon>Eukaryota</taxon>
        <taxon>Metazoa</taxon>
        <taxon>Chordata</taxon>
        <taxon>Craniata</taxon>
        <taxon>Vertebrata</taxon>
        <taxon>Chondrichthyes</taxon>
        <taxon>Elasmobranchii</taxon>
        <taxon>Galeomorphii</taxon>
        <taxon>Galeoidea</taxon>
        <taxon>Orectolobiformes</taxon>
        <taxon>Hemiscylliidae</taxon>
        <taxon>Chiloscyllium</taxon>
    </lineage>
</organism>
<dbReference type="Pfam" id="PF04750">
    <property type="entry name" value="Far-17a_AIG1"/>
    <property type="match status" value="1"/>
</dbReference>
<comment type="similarity">
    <text evidence="3">Belongs to the AIG1 family.</text>
</comment>
<feature type="transmembrane region" description="Helical" evidence="17">
    <location>
        <begin position="120"/>
        <end position="138"/>
    </location>
</feature>
<evidence type="ECO:0000313" key="19">
    <source>
        <dbReference type="Proteomes" id="UP000287033"/>
    </source>
</evidence>
<dbReference type="InterPro" id="IPR006838">
    <property type="entry name" value="ADTRP_AIG1"/>
</dbReference>
<gene>
    <name evidence="18" type="ORF">chiPu_0008493</name>
</gene>
<evidence type="ECO:0000256" key="9">
    <source>
        <dbReference type="ARBA" id="ARBA00047863"/>
    </source>
</evidence>
<comment type="catalytic activity">
    <reaction evidence="7">
        <text>12-hexadecanoyloxy-octadecanoate + H2O = 12-hydroxyoctadecanoate + hexadecanoate + H(+)</text>
        <dbReference type="Rhea" id="RHEA:52056"/>
        <dbReference type="ChEBI" id="CHEBI:7896"/>
        <dbReference type="ChEBI" id="CHEBI:15377"/>
        <dbReference type="ChEBI" id="CHEBI:15378"/>
        <dbReference type="ChEBI" id="CHEBI:83677"/>
        <dbReference type="ChEBI" id="CHEBI:84201"/>
    </reaction>
    <physiologicalReaction direction="left-to-right" evidence="7">
        <dbReference type="Rhea" id="RHEA:52057"/>
    </physiologicalReaction>
</comment>
<dbReference type="OrthoDB" id="1898221at2759"/>
<evidence type="ECO:0000256" key="17">
    <source>
        <dbReference type="SAM" id="Phobius"/>
    </source>
</evidence>
<keyword evidence="4 17" id="KW-0812">Transmembrane</keyword>
<evidence type="ECO:0000313" key="18">
    <source>
        <dbReference type="EMBL" id="GCC30049.1"/>
    </source>
</evidence>
<comment type="catalytic activity">
    <reaction evidence="9">
        <text>9-hexadecanoyloxy-octadecanoate + H2O = 9-hydroxy-octadecanoate + hexadecanoate + H(+)</text>
        <dbReference type="Rhea" id="RHEA:52052"/>
        <dbReference type="ChEBI" id="CHEBI:7896"/>
        <dbReference type="ChEBI" id="CHEBI:15377"/>
        <dbReference type="ChEBI" id="CHEBI:15378"/>
        <dbReference type="ChEBI" id="CHEBI:83670"/>
        <dbReference type="ChEBI" id="CHEBI:136286"/>
    </reaction>
    <physiologicalReaction direction="left-to-right" evidence="9">
        <dbReference type="Rhea" id="RHEA:52053"/>
    </physiologicalReaction>
</comment>
<keyword evidence="19" id="KW-1185">Reference proteome</keyword>
<dbReference type="STRING" id="137246.A0A401SI07"/>
<comment type="catalytic activity">
    <reaction evidence="15">
        <text>13-(9Z-hexadecenoyloxy)-octadecanoate + H2O = 13-hydroxy-octadecanoate + (9Z)-hexadecenoate + H(+)</text>
        <dbReference type="Rhea" id="RHEA:52076"/>
        <dbReference type="ChEBI" id="CHEBI:15377"/>
        <dbReference type="ChEBI" id="CHEBI:15378"/>
        <dbReference type="ChEBI" id="CHEBI:32372"/>
        <dbReference type="ChEBI" id="CHEBI:136304"/>
        <dbReference type="ChEBI" id="CHEBI:136315"/>
    </reaction>
    <physiologicalReaction direction="left-to-right" evidence="15">
        <dbReference type="Rhea" id="RHEA:52077"/>
    </physiologicalReaction>
</comment>
<comment type="catalytic activity">
    <reaction evidence="16">
        <text>12-(9Z-hexadecenoyloxy)-octadecanoate + H2O = 12-hydroxyoctadecanoate + (9Z)-hexadecenoate + H(+)</text>
        <dbReference type="Rhea" id="RHEA:52072"/>
        <dbReference type="ChEBI" id="CHEBI:15377"/>
        <dbReference type="ChEBI" id="CHEBI:15378"/>
        <dbReference type="ChEBI" id="CHEBI:32372"/>
        <dbReference type="ChEBI" id="CHEBI:84201"/>
        <dbReference type="ChEBI" id="CHEBI:136312"/>
    </reaction>
    <physiologicalReaction direction="left-to-right" evidence="16">
        <dbReference type="Rhea" id="RHEA:52073"/>
    </physiologicalReaction>
</comment>
<evidence type="ECO:0000256" key="15">
    <source>
        <dbReference type="ARBA" id="ARBA00049322"/>
    </source>
</evidence>
<dbReference type="PANTHER" id="PTHR10989:SF17">
    <property type="entry name" value="ANDROGEN-DEPENDENT TFPI-REGULATING PROTEIN"/>
    <property type="match status" value="1"/>
</dbReference>
<protein>
    <recommendedName>
        <fullName evidence="20">Androgen-dependent TFPI-regulating protein</fullName>
    </recommendedName>
</protein>
<evidence type="ECO:0000256" key="16">
    <source>
        <dbReference type="ARBA" id="ARBA00049428"/>
    </source>
</evidence>
<sequence>MLPTIASRVYHITTFVWYLVLIYLLLNTQYSHPLPGVFLYAGQWKYLTFLNLFLQTFFNGLSILVDILGPVMWIRSLRDLFFSVLAFPVGTFVVTSFWLLFTYDRALVYPEDLDAFIPLWLNHAVHTVVLPLILLELFNTPHQYPKRRTGLLILGLVSISYLLWVLWIYYAAGAWVYPLLGQFNRLGLVLFFSVSLLLVMLLYLLGEKLTSLIWGLADKTKKHK</sequence>
<evidence type="ECO:0000256" key="14">
    <source>
        <dbReference type="ARBA" id="ARBA00049296"/>
    </source>
</evidence>
<comment type="catalytic activity">
    <reaction evidence="11">
        <text>12-(9Z-octadecenoyloxy)-octadecanoate + H2O = 12-hydroxyoctadecanoate + (9Z)-octadecenoate + H(+)</text>
        <dbReference type="Rhea" id="RHEA:52060"/>
        <dbReference type="ChEBI" id="CHEBI:15377"/>
        <dbReference type="ChEBI" id="CHEBI:15378"/>
        <dbReference type="ChEBI" id="CHEBI:30823"/>
        <dbReference type="ChEBI" id="CHEBI:84201"/>
        <dbReference type="ChEBI" id="CHEBI:136302"/>
    </reaction>
    <physiologicalReaction direction="left-to-right" evidence="11">
        <dbReference type="Rhea" id="RHEA:52061"/>
    </physiologicalReaction>
</comment>
<dbReference type="EMBL" id="BEZZ01000281">
    <property type="protein sequence ID" value="GCC30049.1"/>
    <property type="molecule type" value="Genomic_DNA"/>
</dbReference>
<comment type="caution">
    <text evidence="18">The sequence shown here is derived from an EMBL/GenBank/DDBJ whole genome shotgun (WGS) entry which is preliminary data.</text>
</comment>
<evidence type="ECO:0000256" key="13">
    <source>
        <dbReference type="ARBA" id="ARBA00049221"/>
    </source>
</evidence>
<comment type="catalytic activity">
    <reaction evidence="14">
        <text>13-(9Z-octadecenoyloxy)-octadecanoate + H2O = 13-hydroxy-octadecanoate + (9Z)-octadecenoate + H(+)</text>
        <dbReference type="Rhea" id="RHEA:52064"/>
        <dbReference type="ChEBI" id="CHEBI:15377"/>
        <dbReference type="ChEBI" id="CHEBI:15378"/>
        <dbReference type="ChEBI" id="CHEBI:30823"/>
        <dbReference type="ChEBI" id="CHEBI:136303"/>
        <dbReference type="ChEBI" id="CHEBI:136304"/>
    </reaction>
    <physiologicalReaction direction="left-to-right" evidence="14">
        <dbReference type="Rhea" id="RHEA:52065"/>
    </physiologicalReaction>
</comment>
<comment type="catalytic activity">
    <reaction evidence="8">
        <text>13-octadecanoyloxy-octadecanoate + H2O = 13-hydroxy-octadecanoate + octadecanoate + H(+)</text>
        <dbReference type="Rhea" id="RHEA:52084"/>
        <dbReference type="ChEBI" id="CHEBI:15377"/>
        <dbReference type="ChEBI" id="CHEBI:15378"/>
        <dbReference type="ChEBI" id="CHEBI:25629"/>
        <dbReference type="ChEBI" id="CHEBI:136304"/>
        <dbReference type="ChEBI" id="CHEBI:136335"/>
    </reaction>
    <physiologicalReaction direction="left-to-right" evidence="8">
        <dbReference type="Rhea" id="RHEA:52085"/>
    </physiologicalReaction>
</comment>
<feature type="transmembrane region" description="Helical" evidence="17">
    <location>
        <begin position="80"/>
        <end position="100"/>
    </location>
</feature>
<comment type="catalytic activity">
    <reaction evidence="1">
        <text>9-(9Z-hexadecenoyloxy)-octadecanoate + H2O = (9Z)-hexadecenoate + 9-hydroxy-octadecanoate + H(+)</text>
        <dbReference type="Rhea" id="RHEA:52068"/>
        <dbReference type="ChEBI" id="CHEBI:15377"/>
        <dbReference type="ChEBI" id="CHEBI:15378"/>
        <dbReference type="ChEBI" id="CHEBI:32372"/>
        <dbReference type="ChEBI" id="CHEBI:136286"/>
        <dbReference type="ChEBI" id="CHEBI:136309"/>
    </reaction>
    <physiologicalReaction direction="left-to-right" evidence="1">
        <dbReference type="Rhea" id="RHEA:52069"/>
    </physiologicalReaction>
</comment>
<dbReference type="Proteomes" id="UP000287033">
    <property type="component" value="Unassembled WGS sequence"/>
</dbReference>
<name>A0A401SI07_CHIPU</name>
<proteinExistence type="inferred from homology"/>
<evidence type="ECO:0000256" key="1">
    <source>
        <dbReference type="ARBA" id="ARBA00000923"/>
    </source>
</evidence>
<reference evidence="18 19" key="1">
    <citation type="journal article" date="2018" name="Nat. Ecol. Evol.">
        <title>Shark genomes provide insights into elasmobranch evolution and the origin of vertebrates.</title>
        <authorList>
            <person name="Hara Y"/>
            <person name="Yamaguchi K"/>
            <person name="Onimaru K"/>
            <person name="Kadota M"/>
            <person name="Koyanagi M"/>
            <person name="Keeley SD"/>
            <person name="Tatsumi K"/>
            <person name="Tanaka K"/>
            <person name="Motone F"/>
            <person name="Kageyama Y"/>
            <person name="Nozu R"/>
            <person name="Adachi N"/>
            <person name="Nishimura O"/>
            <person name="Nakagawa R"/>
            <person name="Tanegashima C"/>
            <person name="Kiyatake I"/>
            <person name="Matsumoto R"/>
            <person name="Murakumo K"/>
            <person name="Nishida K"/>
            <person name="Terakita A"/>
            <person name="Kuratani S"/>
            <person name="Sato K"/>
            <person name="Hyodo S Kuraku.S."/>
        </authorList>
    </citation>
    <scope>NUCLEOTIDE SEQUENCE [LARGE SCALE GENOMIC DNA]</scope>
</reference>
<evidence type="ECO:0000256" key="3">
    <source>
        <dbReference type="ARBA" id="ARBA00009300"/>
    </source>
</evidence>
<evidence type="ECO:0000256" key="8">
    <source>
        <dbReference type="ARBA" id="ARBA00047427"/>
    </source>
</evidence>
<feature type="transmembrane region" description="Helical" evidence="17">
    <location>
        <begin position="9"/>
        <end position="26"/>
    </location>
</feature>
<feature type="transmembrane region" description="Helical" evidence="17">
    <location>
        <begin position="183"/>
        <end position="205"/>
    </location>
</feature>
<comment type="subcellular location">
    <subcellularLocation>
        <location evidence="2">Endomembrane system</location>
        <topology evidence="2">Multi-pass membrane protein</topology>
    </subcellularLocation>
</comment>
<evidence type="ECO:0000256" key="5">
    <source>
        <dbReference type="ARBA" id="ARBA00022989"/>
    </source>
</evidence>
<dbReference type="GO" id="GO:0012505">
    <property type="term" value="C:endomembrane system"/>
    <property type="evidence" value="ECO:0007669"/>
    <property type="project" value="UniProtKB-SubCell"/>
</dbReference>